<organism evidence="2 3">
    <name type="scientific">Periweissella ghanensis</name>
    <dbReference type="NCBI Taxonomy" id="467997"/>
    <lineage>
        <taxon>Bacteria</taxon>
        <taxon>Bacillati</taxon>
        <taxon>Bacillota</taxon>
        <taxon>Bacilli</taxon>
        <taxon>Lactobacillales</taxon>
        <taxon>Lactobacillaceae</taxon>
        <taxon>Periweissella</taxon>
    </lineage>
</organism>
<evidence type="ECO:0000313" key="3">
    <source>
        <dbReference type="Proteomes" id="UP000789719"/>
    </source>
</evidence>
<keyword evidence="3" id="KW-1185">Reference proteome</keyword>
<proteinExistence type="predicted"/>
<dbReference type="EMBL" id="CAKKNT010000009">
    <property type="protein sequence ID" value="CAH0418475.1"/>
    <property type="molecule type" value="Genomic_DNA"/>
</dbReference>
<keyword evidence="1" id="KW-1133">Transmembrane helix</keyword>
<gene>
    <name evidence="2" type="ORF">WGH24286_00893</name>
</gene>
<feature type="transmembrane region" description="Helical" evidence="1">
    <location>
        <begin position="7"/>
        <end position="27"/>
    </location>
</feature>
<accession>A0ABM8ZAF8</accession>
<evidence type="ECO:0008006" key="4">
    <source>
        <dbReference type="Google" id="ProtNLM"/>
    </source>
</evidence>
<evidence type="ECO:0000256" key="1">
    <source>
        <dbReference type="SAM" id="Phobius"/>
    </source>
</evidence>
<keyword evidence="1" id="KW-0472">Membrane</keyword>
<reference evidence="2 3" key="1">
    <citation type="submission" date="2021-11" db="EMBL/GenBank/DDBJ databases">
        <authorList>
            <person name="Depoorter E."/>
        </authorList>
    </citation>
    <scope>NUCLEOTIDE SEQUENCE [LARGE SCALE GENOMIC DNA]</scope>
    <source>
        <strain evidence="2 3">LMG 24286</strain>
    </source>
</reference>
<protein>
    <recommendedName>
        <fullName evidence="4">Type II secretion system protein</fullName>
    </recommendedName>
</protein>
<evidence type="ECO:0000313" key="2">
    <source>
        <dbReference type="EMBL" id="CAH0418475.1"/>
    </source>
</evidence>
<dbReference type="Proteomes" id="UP000789719">
    <property type="component" value="Unassembled WGS sequence"/>
</dbReference>
<name>A0ABM8ZAF8_9LACO</name>
<sequence>MQRPAITLLEMTVVLIIVASMGFFSFWGQPKNTQNEQAKFWQTLDLEIRQTQSRVKFSDERITFYFKRKSLEITDNKTHQKIINYPKDIQVTNINPARIVFKKYDSQMENVAFGVIENGSAKEYRLIFGLEWGAFKFEPIPTSLYRN</sequence>
<keyword evidence="1" id="KW-0812">Transmembrane</keyword>
<comment type="caution">
    <text evidence="2">The sequence shown here is derived from an EMBL/GenBank/DDBJ whole genome shotgun (WGS) entry which is preliminary data.</text>
</comment>